<dbReference type="InterPro" id="IPR020051">
    <property type="entry name" value="SagB-type_dehydrogenase"/>
</dbReference>
<proteinExistence type="predicted"/>
<dbReference type="STRING" id="702745.SAMN05421818_1423"/>
<dbReference type="NCBIfam" id="TIGR03605">
    <property type="entry name" value="antibiot_sagB"/>
    <property type="match status" value="1"/>
</dbReference>
<evidence type="ECO:0000313" key="2">
    <source>
        <dbReference type="EMBL" id="SDI01739.1"/>
    </source>
</evidence>
<keyword evidence="3" id="KW-1185">Reference proteome</keyword>
<dbReference type="Gene3D" id="3.40.109.10">
    <property type="entry name" value="NADH Oxidase"/>
    <property type="match status" value="1"/>
</dbReference>
<dbReference type="PANTHER" id="PTHR43745">
    <property type="entry name" value="NITROREDUCTASE MJ1384-RELATED"/>
    <property type="match status" value="1"/>
</dbReference>
<dbReference type="SUPFAM" id="SSF55469">
    <property type="entry name" value="FMN-dependent nitroreductase-like"/>
    <property type="match status" value="1"/>
</dbReference>
<dbReference type="InterPro" id="IPR052544">
    <property type="entry name" value="Bacteriocin_Proc_Enz"/>
</dbReference>
<name>A0A1G8H589_9FLAO</name>
<sequence>MKYTNSFYEDYISENARDFLEASKLHYYDIKDYAIQVSSIMNSPYYMKEVFNHSIELGNVKTIDLPPLNNAKNSDIDALHRINKERKSTRNFKNEGLTIQELSSFLRNAFFLSKSKEETNNNLEHKNIASPGSLYPIELYYINLKATEELETGSYYYDEKNAKLKLVSTLEEEGFIKAVYKAFAVEGKMDIDIKGASGIIILGATLNRLTFKYLDRGIRWAFTEAGAILHNLQLSATANEGIGTCPCAGFFDDFVGELIGYKTSDQTPIISLVVGKI</sequence>
<dbReference type="InterPro" id="IPR000415">
    <property type="entry name" value="Nitroreductase-like"/>
</dbReference>
<dbReference type="GO" id="GO:0016491">
    <property type="term" value="F:oxidoreductase activity"/>
    <property type="evidence" value="ECO:0007669"/>
    <property type="project" value="InterPro"/>
</dbReference>
<accession>A0A1G8H589</accession>
<organism evidence="2 3">
    <name type="scientific">Myroides phaeus</name>
    <dbReference type="NCBI Taxonomy" id="702745"/>
    <lineage>
        <taxon>Bacteria</taxon>
        <taxon>Pseudomonadati</taxon>
        <taxon>Bacteroidota</taxon>
        <taxon>Flavobacteriia</taxon>
        <taxon>Flavobacteriales</taxon>
        <taxon>Flavobacteriaceae</taxon>
        <taxon>Myroides</taxon>
    </lineage>
</organism>
<protein>
    <submittedName>
        <fullName evidence="2">SagB-type dehydrogenase domain-containing protein</fullName>
    </submittedName>
</protein>
<dbReference type="Proteomes" id="UP000243588">
    <property type="component" value="Unassembled WGS sequence"/>
</dbReference>
<dbReference type="PANTHER" id="PTHR43745:SF2">
    <property type="entry name" value="NITROREDUCTASE MJ1384-RELATED"/>
    <property type="match status" value="1"/>
</dbReference>
<evidence type="ECO:0000259" key="1">
    <source>
        <dbReference type="Pfam" id="PF00881"/>
    </source>
</evidence>
<gene>
    <name evidence="2" type="ORF">SAMN05421818_1423</name>
</gene>
<feature type="domain" description="Nitroreductase" evidence="1">
    <location>
        <begin position="84"/>
        <end position="276"/>
    </location>
</feature>
<dbReference type="InterPro" id="IPR029479">
    <property type="entry name" value="Nitroreductase"/>
</dbReference>
<dbReference type="EMBL" id="FNDQ01000042">
    <property type="protein sequence ID" value="SDI01739.1"/>
    <property type="molecule type" value="Genomic_DNA"/>
</dbReference>
<reference evidence="3" key="1">
    <citation type="submission" date="2016-10" db="EMBL/GenBank/DDBJ databases">
        <authorList>
            <person name="Varghese N."/>
            <person name="Submissions S."/>
        </authorList>
    </citation>
    <scope>NUCLEOTIDE SEQUENCE [LARGE SCALE GENOMIC DNA]</scope>
    <source>
        <strain evidence="3">DSM 23313</strain>
    </source>
</reference>
<evidence type="ECO:0000313" key="3">
    <source>
        <dbReference type="Proteomes" id="UP000243588"/>
    </source>
</evidence>
<dbReference type="AlphaFoldDB" id="A0A1G8H589"/>
<dbReference type="Pfam" id="PF00881">
    <property type="entry name" value="Nitroreductase"/>
    <property type="match status" value="1"/>
</dbReference>
<dbReference type="CDD" id="cd02142">
    <property type="entry name" value="McbC_SagB-like_oxidoreductase"/>
    <property type="match status" value="1"/>
</dbReference>
<dbReference type="RefSeq" id="WP_090410514.1">
    <property type="nucleotide sequence ID" value="NZ_FNDQ01000042.1"/>
</dbReference>